<dbReference type="Proteomes" id="UP000091918">
    <property type="component" value="Unassembled WGS sequence"/>
</dbReference>
<dbReference type="Pfam" id="PF20246">
    <property type="entry name" value="DUF6601"/>
    <property type="match status" value="1"/>
</dbReference>
<keyword evidence="3" id="KW-1185">Reference proteome</keyword>
<feature type="transmembrane region" description="Helical" evidence="1">
    <location>
        <begin position="265"/>
        <end position="286"/>
    </location>
</feature>
<reference evidence="2 3" key="1">
    <citation type="submission" date="2015-07" db="EMBL/GenBank/DDBJ databases">
        <title>Emmonsia species relationships and genome sequence.</title>
        <authorList>
            <person name="Cuomo C.A."/>
            <person name="Schwartz I.S."/>
            <person name="Kenyon C."/>
            <person name="de Hoog G.S."/>
            <person name="Govender N.P."/>
            <person name="Botha A."/>
            <person name="Moreno L."/>
            <person name="de Vries M."/>
            <person name="Munoz J.F."/>
            <person name="Stielow J.B."/>
        </authorList>
    </citation>
    <scope>NUCLEOTIDE SEQUENCE [LARGE SCALE GENOMIC DNA]</scope>
    <source>
        <strain evidence="2 3">CBS 136260</strain>
    </source>
</reference>
<sequence length="352" mass="40776">MEGQHSQTPPFSIQLLGTREDDATNTPPHTTDRLWSVFPASYRTGTDDLVAPSYDYMACIEKELDLRRLNKIFQWLWAVGRPMPPRPLHYQLLLGREIFITEQMDMHLVWTQGRVYLKPIPRCLLEPLFWTEYLSCRAPCKCFHHEGGIGSTGTAWECQHRKLRKVALGFLYSYAALISHESDFYLAKDKCLFPAEEQGITWQGWRTFVEQLDTAHIYPHINSRFLYGELRLSRLNKIFLFTQRPFLTGYTRHWNEYKVFFRDNFAWLASATVYVAIVLTAMQVGLETKALANNAVFHSASYGFTVFSILGPLAATAFIFLAFFYLFVNNLVVALAYEKKRFHHINVSSGRS</sequence>
<keyword evidence="1" id="KW-0812">Transmembrane</keyword>
<evidence type="ECO:0000256" key="1">
    <source>
        <dbReference type="SAM" id="Phobius"/>
    </source>
</evidence>
<evidence type="ECO:0000313" key="2">
    <source>
        <dbReference type="EMBL" id="OAX82611.1"/>
    </source>
</evidence>
<accession>A0A1B7P0R2</accession>
<gene>
    <name evidence="2" type="ORF">ACJ72_03036</name>
</gene>
<keyword evidence="1" id="KW-0472">Membrane</keyword>
<evidence type="ECO:0000313" key="3">
    <source>
        <dbReference type="Proteomes" id="UP000091918"/>
    </source>
</evidence>
<organism evidence="2 3">
    <name type="scientific">Emergomyces africanus</name>
    <dbReference type="NCBI Taxonomy" id="1955775"/>
    <lineage>
        <taxon>Eukaryota</taxon>
        <taxon>Fungi</taxon>
        <taxon>Dikarya</taxon>
        <taxon>Ascomycota</taxon>
        <taxon>Pezizomycotina</taxon>
        <taxon>Eurotiomycetes</taxon>
        <taxon>Eurotiomycetidae</taxon>
        <taxon>Onygenales</taxon>
        <taxon>Ajellomycetaceae</taxon>
        <taxon>Emergomyces</taxon>
    </lineage>
</organism>
<dbReference type="OrthoDB" id="5086500at2759"/>
<dbReference type="PANTHER" id="PTHR34414:SF1">
    <property type="entry name" value="SUBTILISIN-LIKE SERINE PROTEASE"/>
    <property type="match status" value="1"/>
</dbReference>
<proteinExistence type="predicted"/>
<dbReference type="InterPro" id="IPR046536">
    <property type="entry name" value="DUF6601"/>
</dbReference>
<dbReference type="STRING" id="1658172.A0A1B7P0R2"/>
<keyword evidence="1" id="KW-1133">Transmembrane helix</keyword>
<name>A0A1B7P0R2_9EURO</name>
<dbReference type="PANTHER" id="PTHR34414">
    <property type="entry name" value="HET DOMAIN-CONTAINING PROTEIN-RELATED"/>
    <property type="match status" value="1"/>
</dbReference>
<comment type="caution">
    <text evidence="2">The sequence shown here is derived from an EMBL/GenBank/DDBJ whole genome shotgun (WGS) entry which is preliminary data.</text>
</comment>
<dbReference type="AlphaFoldDB" id="A0A1B7P0R2"/>
<dbReference type="EMBL" id="LGUA01000280">
    <property type="protein sequence ID" value="OAX82611.1"/>
    <property type="molecule type" value="Genomic_DNA"/>
</dbReference>
<protein>
    <submittedName>
        <fullName evidence="2">Uncharacterized protein</fullName>
    </submittedName>
</protein>
<feature type="transmembrane region" description="Helical" evidence="1">
    <location>
        <begin position="306"/>
        <end position="337"/>
    </location>
</feature>